<keyword evidence="4" id="KW-0963">Cytoplasm</keyword>
<dbReference type="OrthoDB" id="272245at2759"/>
<dbReference type="GO" id="GO:0000467">
    <property type="term" value="P:exonucleolytic trimming to generate mature 3'-end of 5.8S rRNA from tricistronic rRNA transcript (SSU-rRNA, 5.8S rRNA, LSU-rRNA)"/>
    <property type="evidence" value="ECO:0007669"/>
    <property type="project" value="TreeGrafter"/>
</dbReference>
<dbReference type="AlphaFoldDB" id="A0A8J4WE75"/>
<keyword evidence="9" id="KW-0378">Hydrolase</keyword>
<evidence type="ECO:0000313" key="10">
    <source>
        <dbReference type="Proteomes" id="UP000748531"/>
    </source>
</evidence>
<gene>
    <name evidence="9" type="ORF">PHET_10059</name>
</gene>
<evidence type="ECO:0000313" key="9">
    <source>
        <dbReference type="EMBL" id="KAF5396849.1"/>
    </source>
</evidence>
<sequence length="289" mass="31799">MDSLLLSDLERYYIIQGSELGCRTDGRAANEYRPLEVETGILSHASGSASVRISETHLMGCVKVEVGKPLATQPDQGRIEIHVECYPTATSASTDRGANEIADNLKMTLQAAYRSELLDLQQLCIQPGRQCWIVHIDLLILEGGGNFLDAASIVIKASLLDATRYLTAKQSDIELKRNLKNTMPFFDEKLLPLFVTVHKTNRSPLFPAVRFEVGNSHIVDASKEEEACSLSRLSVVVYPDGSLGSLISEGCGSCQLESLIAMSELARTVGIEMNEVLTRTLKLERQLRC</sequence>
<dbReference type="InterPro" id="IPR015847">
    <property type="entry name" value="ExoRNase_PH_dom2"/>
</dbReference>
<dbReference type="SUPFAM" id="SSF55666">
    <property type="entry name" value="Ribonuclease PH domain 2-like"/>
    <property type="match status" value="1"/>
</dbReference>
<keyword evidence="10" id="KW-1185">Reference proteome</keyword>
<feature type="domain" description="Exoribonuclease phosphorolytic" evidence="8">
    <location>
        <begin position="213"/>
        <end position="267"/>
    </location>
</feature>
<evidence type="ECO:0000256" key="2">
    <source>
        <dbReference type="ARBA" id="ARBA00004604"/>
    </source>
</evidence>
<proteinExistence type="inferred from homology"/>
<dbReference type="GO" id="GO:0000176">
    <property type="term" value="C:nuclear exosome (RNase complex)"/>
    <property type="evidence" value="ECO:0007669"/>
    <property type="project" value="TreeGrafter"/>
</dbReference>
<dbReference type="InterPro" id="IPR050590">
    <property type="entry name" value="Exosome_comp_Rrp42_subfam"/>
</dbReference>
<dbReference type="CDD" id="cd11367">
    <property type="entry name" value="RNase_PH_RRP42"/>
    <property type="match status" value="1"/>
</dbReference>
<keyword evidence="5" id="KW-0271">Exosome</keyword>
<dbReference type="PANTHER" id="PTHR11097:SF8">
    <property type="entry name" value="EXOSOME COMPLEX COMPONENT RRP42"/>
    <property type="match status" value="1"/>
</dbReference>
<dbReference type="Pfam" id="PF01138">
    <property type="entry name" value="RNase_PH"/>
    <property type="match status" value="1"/>
</dbReference>
<dbReference type="GO" id="GO:0035925">
    <property type="term" value="F:mRNA 3'-UTR AU-rich region binding"/>
    <property type="evidence" value="ECO:0007669"/>
    <property type="project" value="TreeGrafter"/>
</dbReference>
<feature type="domain" description="Exoribonuclease phosphorolytic" evidence="7">
    <location>
        <begin position="31"/>
        <end position="162"/>
    </location>
</feature>
<evidence type="ECO:0000256" key="5">
    <source>
        <dbReference type="ARBA" id="ARBA00022835"/>
    </source>
</evidence>
<evidence type="ECO:0000259" key="8">
    <source>
        <dbReference type="Pfam" id="PF03725"/>
    </source>
</evidence>
<dbReference type="PANTHER" id="PTHR11097">
    <property type="entry name" value="EXOSOME COMPLEX EXONUCLEASE RIBOSOMAL RNA PROCESSING PROTEIN"/>
    <property type="match status" value="1"/>
</dbReference>
<protein>
    <recommendedName>
        <fullName evidence="6">Ribosomal RNA-processing protein 42</fullName>
    </recommendedName>
</protein>
<dbReference type="Gene3D" id="3.30.230.70">
    <property type="entry name" value="GHMP Kinase, N-terminal domain"/>
    <property type="match status" value="1"/>
</dbReference>
<dbReference type="EMBL" id="LUCH01007232">
    <property type="protein sequence ID" value="KAF5396849.1"/>
    <property type="molecule type" value="Genomic_DNA"/>
</dbReference>
<evidence type="ECO:0000259" key="7">
    <source>
        <dbReference type="Pfam" id="PF01138"/>
    </source>
</evidence>
<keyword evidence="9" id="KW-0540">Nuclease</keyword>
<name>A0A8J4WE75_9TREM</name>
<accession>A0A8J4WE75</accession>
<dbReference type="GO" id="GO:0004527">
    <property type="term" value="F:exonuclease activity"/>
    <property type="evidence" value="ECO:0007669"/>
    <property type="project" value="UniProtKB-KW"/>
</dbReference>
<dbReference type="GO" id="GO:0016075">
    <property type="term" value="P:rRNA catabolic process"/>
    <property type="evidence" value="ECO:0007669"/>
    <property type="project" value="TreeGrafter"/>
</dbReference>
<dbReference type="GO" id="GO:0034475">
    <property type="term" value="P:U4 snRNA 3'-end processing"/>
    <property type="evidence" value="ECO:0007669"/>
    <property type="project" value="TreeGrafter"/>
</dbReference>
<evidence type="ECO:0000256" key="4">
    <source>
        <dbReference type="ARBA" id="ARBA00022490"/>
    </source>
</evidence>
<reference evidence="9" key="1">
    <citation type="submission" date="2019-05" db="EMBL/GenBank/DDBJ databases">
        <title>Annotation for the trematode Paragonimus heterotremus.</title>
        <authorList>
            <person name="Choi Y.-J."/>
        </authorList>
    </citation>
    <scope>NUCLEOTIDE SEQUENCE</scope>
    <source>
        <strain evidence="9">LC</strain>
    </source>
</reference>
<dbReference type="InterPro" id="IPR001247">
    <property type="entry name" value="ExoRNase_PH_dom1"/>
</dbReference>
<dbReference type="GO" id="GO:0071035">
    <property type="term" value="P:nuclear polyadenylation-dependent rRNA catabolic process"/>
    <property type="evidence" value="ECO:0007669"/>
    <property type="project" value="TreeGrafter"/>
</dbReference>
<dbReference type="GO" id="GO:0071028">
    <property type="term" value="P:nuclear mRNA surveillance"/>
    <property type="evidence" value="ECO:0007669"/>
    <property type="project" value="TreeGrafter"/>
</dbReference>
<evidence type="ECO:0000256" key="3">
    <source>
        <dbReference type="ARBA" id="ARBA00006678"/>
    </source>
</evidence>
<dbReference type="InterPro" id="IPR020568">
    <property type="entry name" value="Ribosomal_Su5_D2-typ_SF"/>
</dbReference>
<dbReference type="InterPro" id="IPR036345">
    <property type="entry name" value="ExoRNase_PH_dom2_sf"/>
</dbReference>
<organism evidence="9 10">
    <name type="scientific">Paragonimus heterotremus</name>
    <dbReference type="NCBI Taxonomy" id="100268"/>
    <lineage>
        <taxon>Eukaryota</taxon>
        <taxon>Metazoa</taxon>
        <taxon>Spiralia</taxon>
        <taxon>Lophotrochozoa</taxon>
        <taxon>Platyhelminthes</taxon>
        <taxon>Trematoda</taxon>
        <taxon>Digenea</taxon>
        <taxon>Plagiorchiida</taxon>
        <taxon>Troglotremata</taxon>
        <taxon>Troglotrematidae</taxon>
        <taxon>Paragonimus</taxon>
    </lineage>
</organism>
<keyword evidence="9" id="KW-0269">Exonuclease</keyword>
<dbReference type="GO" id="GO:0071038">
    <property type="term" value="P:TRAMP-dependent tRNA surveillance pathway"/>
    <property type="evidence" value="ECO:0007669"/>
    <property type="project" value="TreeGrafter"/>
</dbReference>
<dbReference type="GO" id="GO:0000177">
    <property type="term" value="C:cytoplasmic exosome (RNase complex)"/>
    <property type="evidence" value="ECO:0007669"/>
    <property type="project" value="TreeGrafter"/>
</dbReference>
<dbReference type="GO" id="GO:0034476">
    <property type="term" value="P:U5 snRNA 3'-end processing"/>
    <property type="evidence" value="ECO:0007669"/>
    <property type="project" value="TreeGrafter"/>
</dbReference>
<evidence type="ECO:0000256" key="1">
    <source>
        <dbReference type="ARBA" id="ARBA00004496"/>
    </source>
</evidence>
<dbReference type="Pfam" id="PF03725">
    <property type="entry name" value="RNase_PH_C"/>
    <property type="match status" value="1"/>
</dbReference>
<dbReference type="GO" id="GO:0005730">
    <property type="term" value="C:nucleolus"/>
    <property type="evidence" value="ECO:0007669"/>
    <property type="project" value="UniProtKB-SubCell"/>
</dbReference>
<comment type="caution">
    <text evidence="9">The sequence shown here is derived from an EMBL/GenBank/DDBJ whole genome shotgun (WGS) entry which is preliminary data.</text>
</comment>
<dbReference type="InterPro" id="IPR027408">
    <property type="entry name" value="PNPase/RNase_PH_dom_sf"/>
</dbReference>
<dbReference type="Proteomes" id="UP000748531">
    <property type="component" value="Unassembled WGS sequence"/>
</dbReference>
<dbReference type="GO" id="GO:0034473">
    <property type="term" value="P:U1 snRNA 3'-end processing"/>
    <property type="evidence" value="ECO:0007669"/>
    <property type="project" value="TreeGrafter"/>
</dbReference>
<dbReference type="SUPFAM" id="SSF54211">
    <property type="entry name" value="Ribosomal protein S5 domain 2-like"/>
    <property type="match status" value="1"/>
</dbReference>
<comment type="subcellular location">
    <subcellularLocation>
        <location evidence="1">Cytoplasm</location>
    </subcellularLocation>
    <subcellularLocation>
        <location evidence="2">Nucleus</location>
        <location evidence="2">Nucleolus</location>
    </subcellularLocation>
</comment>
<evidence type="ECO:0000256" key="6">
    <source>
        <dbReference type="ARBA" id="ARBA00042523"/>
    </source>
</evidence>
<comment type="similarity">
    <text evidence="3">Belongs to the RNase PH family.</text>
</comment>